<gene>
    <name evidence="1" type="ORF">D9V42_01425</name>
</gene>
<sequence length="99" mass="11798">MNNITIDETMLIEFKEYAKISHDTEDNYLKNLLLKSYSNLVSRFGEFDIYKDLIGQDLVFARTRYAYEDLLEYFNDNYQDDLLNFGLNNNVFGRVNNED</sequence>
<accession>A0AAQ0MMJ9</accession>
<evidence type="ECO:0000313" key="2">
    <source>
        <dbReference type="Proteomes" id="UP000269505"/>
    </source>
</evidence>
<dbReference type="RefSeq" id="WP_122062627.1">
    <property type="nucleotide sequence ID" value="NZ_JAHCSS010000003.1"/>
</dbReference>
<proteinExistence type="predicted"/>
<name>A0AAQ0MMJ9_9STAP</name>
<dbReference type="Proteomes" id="UP000269505">
    <property type="component" value="Unassembled WGS sequence"/>
</dbReference>
<protein>
    <submittedName>
        <fullName evidence="1">Phage head-tail adapter protein</fullName>
    </submittedName>
</protein>
<reference evidence="1 2" key="1">
    <citation type="submission" date="2018-10" db="EMBL/GenBank/DDBJ databases">
        <title>Staphylococcus pseudoxylosus sp. nov., isolated from bovine mastitis.</title>
        <authorList>
            <person name="Macfadyen A.C."/>
            <person name="Leroy S."/>
            <person name="Harrison E.M."/>
            <person name="Parkhill J."/>
            <person name="Holmes M.A."/>
            <person name="Paterson G.K."/>
        </authorList>
    </citation>
    <scope>NUCLEOTIDE SEQUENCE [LARGE SCALE GENOMIC DNA]</scope>
    <source>
        <strain evidence="1 2">S04009</strain>
    </source>
</reference>
<dbReference type="AlphaFoldDB" id="A0AAQ0MMJ9"/>
<dbReference type="EMBL" id="RCVN01000001">
    <property type="protein sequence ID" value="RMI86482.1"/>
    <property type="molecule type" value="Genomic_DNA"/>
</dbReference>
<comment type="caution">
    <text evidence="1">The sequence shown here is derived from an EMBL/GenBank/DDBJ whole genome shotgun (WGS) entry which is preliminary data.</text>
</comment>
<evidence type="ECO:0000313" key="1">
    <source>
        <dbReference type="EMBL" id="RMI86482.1"/>
    </source>
</evidence>
<keyword evidence="2" id="KW-1185">Reference proteome</keyword>
<organism evidence="1 2">
    <name type="scientific">Staphylococcus pseudoxylosus</name>
    <dbReference type="NCBI Taxonomy" id="2282419"/>
    <lineage>
        <taxon>Bacteria</taxon>
        <taxon>Bacillati</taxon>
        <taxon>Bacillota</taxon>
        <taxon>Bacilli</taxon>
        <taxon>Bacillales</taxon>
        <taxon>Staphylococcaceae</taxon>
        <taxon>Staphylococcus</taxon>
    </lineage>
</organism>